<protein>
    <recommendedName>
        <fullName evidence="1">GIY-YIG domain-containing protein</fullName>
    </recommendedName>
</protein>
<reference evidence="2 3" key="1">
    <citation type="submission" date="2022-06" db="EMBL/GenBank/DDBJ databases">
        <authorList>
            <person name="Jeon C.O."/>
        </authorList>
    </citation>
    <scope>NUCLEOTIDE SEQUENCE [LARGE SCALE GENOMIC DNA]</scope>
    <source>
        <strain evidence="2 3">KCTC 13943</strain>
    </source>
</reference>
<evidence type="ECO:0000313" key="2">
    <source>
        <dbReference type="EMBL" id="MCM2533640.1"/>
    </source>
</evidence>
<dbReference type="Proteomes" id="UP001523262">
    <property type="component" value="Unassembled WGS sequence"/>
</dbReference>
<dbReference type="InterPro" id="IPR000305">
    <property type="entry name" value="GIY-YIG_endonuc"/>
</dbReference>
<evidence type="ECO:0000313" key="3">
    <source>
        <dbReference type="Proteomes" id="UP001523262"/>
    </source>
</evidence>
<proteinExistence type="predicted"/>
<organism evidence="2 3">
    <name type="scientific">Neobacillus pocheonensis</name>
    <dbReference type="NCBI Taxonomy" id="363869"/>
    <lineage>
        <taxon>Bacteria</taxon>
        <taxon>Bacillati</taxon>
        <taxon>Bacillota</taxon>
        <taxon>Bacilli</taxon>
        <taxon>Bacillales</taxon>
        <taxon>Bacillaceae</taxon>
        <taxon>Neobacillus</taxon>
    </lineage>
</organism>
<gene>
    <name evidence="2" type="ORF">NDK43_16150</name>
</gene>
<evidence type="ECO:0000259" key="1">
    <source>
        <dbReference type="PROSITE" id="PS50164"/>
    </source>
</evidence>
<dbReference type="SUPFAM" id="SSF82771">
    <property type="entry name" value="GIY-YIG endonuclease"/>
    <property type="match status" value="1"/>
</dbReference>
<dbReference type="PROSITE" id="PS50164">
    <property type="entry name" value="GIY_YIG"/>
    <property type="match status" value="1"/>
</dbReference>
<accession>A0ABT0WBE8</accession>
<dbReference type="InterPro" id="IPR035901">
    <property type="entry name" value="GIY-YIG_endonuc_sf"/>
</dbReference>
<keyword evidence="3" id="KW-1185">Reference proteome</keyword>
<feature type="domain" description="GIY-YIG" evidence="1">
    <location>
        <begin position="1"/>
        <end position="29"/>
    </location>
</feature>
<dbReference type="Gene3D" id="3.40.1440.10">
    <property type="entry name" value="GIY-YIG endonuclease"/>
    <property type="match status" value="1"/>
</dbReference>
<comment type="caution">
    <text evidence="2">The sequence shown here is derived from an EMBL/GenBank/DDBJ whole genome shotgun (WGS) entry which is preliminary data.</text>
</comment>
<dbReference type="EMBL" id="JAMQCR010000001">
    <property type="protein sequence ID" value="MCM2533640.1"/>
    <property type="molecule type" value="Genomic_DNA"/>
</dbReference>
<sequence>MIIYVGKAKVLKRRVQSYFQNSRAIHKKL</sequence>
<name>A0ABT0WBE8_9BACI</name>